<organism evidence="2 3">
    <name type="scientific">Folsomia candida</name>
    <name type="common">Springtail</name>
    <dbReference type="NCBI Taxonomy" id="158441"/>
    <lineage>
        <taxon>Eukaryota</taxon>
        <taxon>Metazoa</taxon>
        <taxon>Ecdysozoa</taxon>
        <taxon>Arthropoda</taxon>
        <taxon>Hexapoda</taxon>
        <taxon>Collembola</taxon>
        <taxon>Entomobryomorpha</taxon>
        <taxon>Isotomoidea</taxon>
        <taxon>Isotomidae</taxon>
        <taxon>Proisotominae</taxon>
        <taxon>Folsomia</taxon>
    </lineage>
</organism>
<feature type="transmembrane region" description="Helical" evidence="1">
    <location>
        <begin position="86"/>
        <end position="110"/>
    </location>
</feature>
<gene>
    <name evidence="2" type="ORF">Fcan01_20748</name>
</gene>
<accession>A0A226DH92</accession>
<feature type="transmembrane region" description="Helical" evidence="1">
    <location>
        <begin position="389"/>
        <end position="409"/>
    </location>
</feature>
<evidence type="ECO:0000256" key="1">
    <source>
        <dbReference type="SAM" id="Phobius"/>
    </source>
</evidence>
<feature type="transmembrane region" description="Helical" evidence="1">
    <location>
        <begin position="211"/>
        <end position="234"/>
    </location>
</feature>
<sequence>MDYENTWLVLETYCKAYRYLWKYPLYFDLRNKRMRNLPRKSVSFIVWSICVGFSMLAALFGSLGCLFWFNFVPNATSDNLVTTVEIFVVVFVLILGIFGCSIFLWISLYLEDEVTNFNQFCVNYEILFAKGETRQATNNLDIINNTPQRRGAVILLLKAVMIYYAIFPWVWYPFFVYLGVDPPYIFYRFILSAFNHPFNTASKLAILPVRFFYIFICCFEGTRMFAFYVIYLVLKYLGNCAVFEEIVSRLNNVTRKADHFSEIDKICQYFNRFSIINQHGRVRHMNFISLGYFTLFCLGVLANFATIKMYHSFDLIFYLVFATLSVLVLVGCPQISQPLIESNQSLGRVMDKLREINLFGGEAGGDRHRHEENSQATNKLDNSQRKRDVLILLLKAVMIYYAVFPWVWYPFFVYLGVDPPNILYRFILSAFNHPFNTATKLAILPVRLFYIFICCFEGARMFGFYVIYLILKCIGNCAVYEEIVSRLDNVTRDAHFFSEIDQICHYFNRFIIINQHGRVRHMNYISLGYFTLFSLAVPSNFATIKMYHSFDLIFYLVFATLSVVVLVGFPKISQPLIESNQSLERVMSKLREMQICGEIGADRGRIKILAKRIKSILTVKTSLGLKSLKFMDCTMDMKSGIFYAIMDYTISALLSINVK</sequence>
<keyword evidence="1" id="KW-0472">Membrane</keyword>
<feature type="transmembrane region" description="Helical" evidence="1">
    <location>
        <begin position="287"/>
        <end position="309"/>
    </location>
</feature>
<evidence type="ECO:0000313" key="2">
    <source>
        <dbReference type="EMBL" id="OXA44603.1"/>
    </source>
</evidence>
<feature type="transmembrane region" description="Helical" evidence="1">
    <location>
        <begin position="552"/>
        <end position="569"/>
    </location>
</feature>
<evidence type="ECO:0000313" key="3">
    <source>
        <dbReference type="Proteomes" id="UP000198287"/>
    </source>
</evidence>
<feature type="transmembrane region" description="Helical" evidence="1">
    <location>
        <begin position="315"/>
        <end position="332"/>
    </location>
</feature>
<feature type="transmembrane region" description="Helical" evidence="1">
    <location>
        <begin position="152"/>
        <end position="172"/>
    </location>
</feature>
<feature type="transmembrane region" description="Helical" evidence="1">
    <location>
        <begin position="448"/>
        <end position="471"/>
    </location>
</feature>
<feature type="transmembrane region" description="Helical" evidence="1">
    <location>
        <begin position="42"/>
        <end position="71"/>
    </location>
</feature>
<name>A0A226DH92_FOLCA</name>
<proteinExistence type="predicted"/>
<feature type="transmembrane region" description="Helical" evidence="1">
    <location>
        <begin position="640"/>
        <end position="658"/>
    </location>
</feature>
<reference evidence="2 3" key="1">
    <citation type="submission" date="2015-12" db="EMBL/GenBank/DDBJ databases">
        <title>The genome of Folsomia candida.</title>
        <authorList>
            <person name="Faddeeva A."/>
            <person name="Derks M.F."/>
            <person name="Anvar Y."/>
            <person name="Smit S."/>
            <person name="Van Straalen N."/>
            <person name="Roelofs D."/>
        </authorList>
    </citation>
    <scope>NUCLEOTIDE SEQUENCE [LARGE SCALE GENOMIC DNA]</scope>
    <source>
        <strain evidence="2 3">VU population</strain>
        <tissue evidence="2">Whole body</tissue>
    </source>
</reference>
<keyword evidence="1" id="KW-0812">Transmembrane</keyword>
<dbReference type="EMBL" id="LNIX01000019">
    <property type="protein sequence ID" value="OXA44603.1"/>
    <property type="molecule type" value="Genomic_DNA"/>
</dbReference>
<keyword evidence="3" id="KW-1185">Reference proteome</keyword>
<feature type="transmembrane region" description="Helical" evidence="1">
    <location>
        <begin position="524"/>
        <end position="546"/>
    </location>
</feature>
<dbReference type="Proteomes" id="UP000198287">
    <property type="component" value="Unassembled WGS sequence"/>
</dbReference>
<comment type="caution">
    <text evidence="2">The sequence shown here is derived from an EMBL/GenBank/DDBJ whole genome shotgun (WGS) entry which is preliminary data.</text>
</comment>
<dbReference type="AlphaFoldDB" id="A0A226DH92"/>
<keyword evidence="1" id="KW-1133">Transmembrane helix</keyword>
<protein>
    <submittedName>
        <fullName evidence="2">Uncharacterized protein</fullName>
    </submittedName>
</protein>